<dbReference type="PROSITE" id="PS00086">
    <property type="entry name" value="CYTOCHROME_P450"/>
    <property type="match status" value="1"/>
</dbReference>
<dbReference type="GO" id="GO:0005506">
    <property type="term" value="F:iron ion binding"/>
    <property type="evidence" value="ECO:0007669"/>
    <property type="project" value="InterPro"/>
</dbReference>
<sequence length="502" mass="57952">MASLTLLEIFMAIASYVILRCFFNKNGLPINWPIFGMLPETLYHLHRLYEWLTEKIERAGLTFFYKGPWFSNVKILITVDPTNVHYVMSSNFSNFPKGSEFSKIFDILGDGIFNADSHSWKTQRKLVQTLINRGCFHNFLIEACQEMVEKGLVPVIEHASDQDSVVDLQDLFQRFTFDITCELVTGYNPRSLSTEFPKIEFSKALDDAEEALFYRHIIPEFIWKFQRWLGIGQEKKMAKAEKVLDDTSRKYISRKREQLVKNNKGEGVDMLTSYMNEGEKILESKPDEKFLRDTIINLLLAGRDTTSSALTWFFWLISKNPRAESKIRQEIQEITLQGKKANTWCALNVQEVNSLVYLHAALCETLRLYPPVPFQHKSPLQKDVLPSGHEVNPEMKIVICSYAMGRMASIWGEDCLEFKPERWITEGGKIKHEPSYKFLAFNAGPRTCLGKEVAFTQMKIVAASIIHNYHVKVVEDHPVSPNVSIILHMKHGLKVKVTRRWV</sequence>
<keyword evidence="11" id="KW-1185">Reference proteome</keyword>
<evidence type="ECO:0000256" key="5">
    <source>
        <dbReference type="ARBA" id="ARBA00023002"/>
    </source>
</evidence>
<dbReference type="PANTHER" id="PTHR24296">
    <property type="entry name" value="CYTOCHROME P450"/>
    <property type="match status" value="1"/>
</dbReference>
<evidence type="ECO:0000256" key="1">
    <source>
        <dbReference type="ARBA" id="ARBA00001971"/>
    </source>
</evidence>
<evidence type="ECO:0000313" key="10">
    <source>
        <dbReference type="EMBL" id="KDP35257.1"/>
    </source>
</evidence>
<dbReference type="PRINTS" id="PR00385">
    <property type="entry name" value="P450"/>
</dbReference>
<dbReference type="SUPFAM" id="SSF48264">
    <property type="entry name" value="Cytochrome P450"/>
    <property type="match status" value="1"/>
</dbReference>
<dbReference type="Pfam" id="PF00067">
    <property type="entry name" value="p450"/>
    <property type="match status" value="1"/>
</dbReference>
<dbReference type="CDD" id="cd11064">
    <property type="entry name" value="CYP86A"/>
    <property type="match status" value="1"/>
</dbReference>
<dbReference type="OrthoDB" id="1470350at2759"/>
<dbReference type="AlphaFoldDB" id="A0A067KGN9"/>
<dbReference type="GO" id="GO:0020037">
    <property type="term" value="F:heme binding"/>
    <property type="evidence" value="ECO:0007669"/>
    <property type="project" value="InterPro"/>
</dbReference>
<keyword evidence="4 8" id="KW-0479">Metal-binding</keyword>
<feature type="binding site" description="axial binding residue" evidence="8">
    <location>
        <position position="448"/>
    </location>
    <ligand>
        <name>heme</name>
        <dbReference type="ChEBI" id="CHEBI:30413"/>
    </ligand>
    <ligandPart>
        <name>Fe</name>
        <dbReference type="ChEBI" id="CHEBI:18248"/>
    </ligandPart>
</feature>
<reference evidence="10 11" key="1">
    <citation type="journal article" date="2014" name="PLoS ONE">
        <title>Global Analysis of Gene Expression Profiles in Physic Nut (Jatropha curcas L.) Seedlings Exposed to Salt Stress.</title>
        <authorList>
            <person name="Zhang L."/>
            <person name="Zhang C."/>
            <person name="Wu P."/>
            <person name="Chen Y."/>
            <person name="Li M."/>
            <person name="Jiang H."/>
            <person name="Wu G."/>
        </authorList>
    </citation>
    <scope>NUCLEOTIDE SEQUENCE [LARGE SCALE GENOMIC DNA]</scope>
    <source>
        <strain evidence="11">cv. GZQX0401</strain>
        <tissue evidence="10">Young leaves</tissue>
    </source>
</reference>
<dbReference type="GO" id="GO:0004497">
    <property type="term" value="F:monooxygenase activity"/>
    <property type="evidence" value="ECO:0007669"/>
    <property type="project" value="UniProtKB-KW"/>
</dbReference>
<evidence type="ECO:0000256" key="7">
    <source>
        <dbReference type="ARBA" id="ARBA00023033"/>
    </source>
</evidence>
<evidence type="ECO:0000313" key="11">
    <source>
        <dbReference type="Proteomes" id="UP000027138"/>
    </source>
</evidence>
<organism evidence="10 11">
    <name type="scientific">Jatropha curcas</name>
    <name type="common">Barbados nut</name>
    <dbReference type="NCBI Taxonomy" id="180498"/>
    <lineage>
        <taxon>Eukaryota</taxon>
        <taxon>Viridiplantae</taxon>
        <taxon>Streptophyta</taxon>
        <taxon>Embryophyta</taxon>
        <taxon>Tracheophyta</taxon>
        <taxon>Spermatophyta</taxon>
        <taxon>Magnoliopsida</taxon>
        <taxon>eudicotyledons</taxon>
        <taxon>Gunneridae</taxon>
        <taxon>Pentapetalae</taxon>
        <taxon>rosids</taxon>
        <taxon>fabids</taxon>
        <taxon>Malpighiales</taxon>
        <taxon>Euphorbiaceae</taxon>
        <taxon>Crotonoideae</taxon>
        <taxon>Jatropheae</taxon>
        <taxon>Jatropha</taxon>
    </lineage>
</organism>
<dbReference type="Gene3D" id="1.10.630.10">
    <property type="entry name" value="Cytochrome P450"/>
    <property type="match status" value="1"/>
</dbReference>
<dbReference type="EMBL" id="KK914490">
    <property type="protein sequence ID" value="KDP35257.1"/>
    <property type="molecule type" value="Genomic_DNA"/>
</dbReference>
<keyword evidence="6 8" id="KW-0408">Iron</keyword>
<evidence type="ECO:0000256" key="9">
    <source>
        <dbReference type="RuleBase" id="RU000461"/>
    </source>
</evidence>
<dbReference type="GO" id="GO:0016705">
    <property type="term" value="F:oxidoreductase activity, acting on paired donors, with incorporation or reduction of molecular oxygen"/>
    <property type="evidence" value="ECO:0007669"/>
    <property type="project" value="InterPro"/>
</dbReference>
<evidence type="ECO:0008006" key="12">
    <source>
        <dbReference type="Google" id="ProtNLM"/>
    </source>
</evidence>
<dbReference type="InterPro" id="IPR001128">
    <property type="entry name" value="Cyt_P450"/>
</dbReference>
<evidence type="ECO:0000256" key="3">
    <source>
        <dbReference type="ARBA" id="ARBA00022617"/>
    </source>
</evidence>
<dbReference type="GO" id="GO:0006629">
    <property type="term" value="P:lipid metabolic process"/>
    <property type="evidence" value="ECO:0007669"/>
    <property type="project" value="UniProtKB-ARBA"/>
</dbReference>
<gene>
    <name evidence="10" type="ORF">JCGZ_09416</name>
</gene>
<evidence type="ECO:0000256" key="8">
    <source>
        <dbReference type="PIRSR" id="PIRSR602401-1"/>
    </source>
</evidence>
<dbReference type="InterPro" id="IPR017972">
    <property type="entry name" value="Cyt_P450_CS"/>
</dbReference>
<keyword evidence="7 9" id="KW-0503">Monooxygenase</keyword>
<dbReference type="PRINTS" id="PR00463">
    <property type="entry name" value="EP450I"/>
</dbReference>
<comment type="similarity">
    <text evidence="2 9">Belongs to the cytochrome P450 family.</text>
</comment>
<name>A0A067KGN9_JATCU</name>
<keyword evidence="5 9" id="KW-0560">Oxidoreductase</keyword>
<evidence type="ECO:0000256" key="6">
    <source>
        <dbReference type="ARBA" id="ARBA00023004"/>
    </source>
</evidence>
<dbReference type="InterPro" id="IPR036396">
    <property type="entry name" value="Cyt_P450_sf"/>
</dbReference>
<evidence type="ECO:0000256" key="2">
    <source>
        <dbReference type="ARBA" id="ARBA00010617"/>
    </source>
</evidence>
<dbReference type="KEGG" id="jcu:105636553"/>
<dbReference type="InterPro" id="IPR002401">
    <property type="entry name" value="Cyt_P450_E_grp-I"/>
</dbReference>
<proteinExistence type="inferred from homology"/>
<dbReference type="Proteomes" id="UP000027138">
    <property type="component" value="Unassembled WGS sequence"/>
</dbReference>
<accession>A0A067KGN9</accession>
<protein>
    <recommendedName>
        <fullName evidence="12">Cytochrome P450</fullName>
    </recommendedName>
</protein>
<keyword evidence="3 8" id="KW-0349">Heme</keyword>
<dbReference type="STRING" id="180498.A0A067KGN9"/>
<evidence type="ECO:0000256" key="4">
    <source>
        <dbReference type="ARBA" id="ARBA00022723"/>
    </source>
</evidence>
<comment type="cofactor">
    <cofactor evidence="1 8">
        <name>heme</name>
        <dbReference type="ChEBI" id="CHEBI:30413"/>
    </cofactor>
</comment>